<reference evidence="7" key="1">
    <citation type="submission" date="2022-01" db="UniProtKB">
        <authorList>
            <consortium name="EnsemblMetazoa"/>
        </authorList>
    </citation>
    <scope>IDENTIFICATION</scope>
</reference>
<keyword evidence="2" id="KW-0677">Repeat</keyword>
<proteinExistence type="predicted"/>
<dbReference type="SUPFAM" id="SSF57667">
    <property type="entry name" value="beta-beta-alpha zinc fingers"/>
    <property type="match status" value="2"/>
</dbReference>
<dbReference type="GeneID" id="106667278"/>
<dbReference type="SMART" id="SM00355">
    <property type="entry name" value="ZnF_C2H2"/>
    <property type="match status" value="3"/>
</dbReference>
<dbReference type="AlphaFoldDB" id="A0A8I6RZ86"/>
<feature type="domain" description="C2H2-type" evidence="6">
    <location>
        <begin position="65"/>
        <end position="88"/>
    </location>
</feature>
<keyword evidence="1" id="KW-0479">Metal-binding</keyword>
<evidence type="ECO:0000313" key="7">
    <source>
        <dbReference type="EnsemblMetazoa" id="XP_014250620.2"/>
    </source>
</evidence>
<keyword evidence="8" id="KW-1185">Reference proteome</keyword>
<evidence type="ECO:0000256" key="4">
    <source>
        <dbReference type="ARBA" id="ARBA00022833"/>
    </source>
</evidence>
<dbReference type="InterPro" id="IPR036236">
    <property type="entry name" value="Znf_C2H2_sf"/>
</dbReference>
<dbReference type="KEGG" id="clec:106667278"/>
<dbReference type="PANTHER" id="PTHR24379">
    <property type="entry name" value="KRAB AND ZINC FINGER DOMAIN-CONTAINING"/>
    <property type="match status" value="1"/>
</dbReference>
<dbReference type="EnsemblMetazoa" id="XM_014395134.2">
    <property type="protein sequence ID" value="XP_014250620.2"/>
    <property type="gene ID" value="LOC106667278"/>
</dbReference>
<dbReference type="RefSeq" id="XP_014250620.2">
    <property type="nucleotide sequence ID" value="XM_014395134.2"/>
</dbReference>
<dbReference type="Proteomes" id="UP000494040">
    <property type="component" value="Unassembled WGS sequence"/>
</dbReference>
<sequence>MQDGNKEYVLCPNCGLRFYQLKHLRYHKKVECESRGQLRHPCDCGRRFSQEKHLRYHRKECGREYMCKMCLRVYTTKSSLKFHAHFAHGCNCGRKFSYLKDLRYHQRSECGKRFACGICRKIMFSKSGYRRHKVTHSMTPEMKGRINDLFRNPIIASVEENSAISLT</sequence>
<accession>A0A8I6RZ86</accession>
<dbReference type="GO" id="GO:0008270">
    <property type="term" value="F:zinc ion binding"/>
    <property type="evidence" value="ECO:0007669"/>
    <property type="project" value="UniProtKB-KW"/>
</dbReference>
<dbReference type="InterPro" id="IPR013087">
    <property type="entry name" value="Znf_C2H2_type"/>
</dbReference>
<protein>
    <recommendedName>
        <fullName evidence="6">C2H2-type domain-containing protein</fullName>
    </recommendedName>
</protein>
<dbReference type="PROSITE" id="PS00028">
    <property type="entry name" value="ZINC_FINGER_C2H2_1"/>
    <property type="match status" value="2"/>
</dbReference>
<evidence type="ECO:0000256" key="5">
    <source>
        <dbReference type="PROSITE-ProRule" id="PRU00042"/>
    </source>
</evidence>
<evidence type="ECO:0000259" key="6">
    <source>
        <dbReference type="PROSITE" id="PS50157"/>
    </source>
</evidence>
<evidence type="ECO:0000313" key="8">
    <source>
        <dbReference type="Proteomes" id="UP000494040"/>
    </source>
</evidence>
<dbReference type="OrthoDB" id="6040519at2759"/>
<name>A0A8I6RZ86_CIMLE</name>
<keyword evidence="3 5" id="KW-0863">Zinc-finger</keyword>
<evidence type="ECO:0000256" key="3">
    <source>
        <dbReference type="ARBA" id="ARBA00022771"/>
    </source>
</evidence>
<dbReference type="Gene3D" id="3.30.160.60">
    <property type="entry name" value="Classic Zinc Finger"/>
    <property type="match status" value="2"/>
</dbReference>
<dbReference type="PROSITE" id="PS50157">
    <property type="entry name" value="ZINC_FINGER_C2H2_2"/>
    <property type="match status" value="1"/>
</dbReference>
<keyword evidence="4" id="KW-0862">Zinc</keyword>
<organism evidence="7 8">
    <name type="scientific">Cimex lectularius</name>
    <name type="common">Bed bug</name>
    <name type="synonym">Acanthia lectularia</name>
    <dbReference type="NCBI Taxonomy" id="79782"/>
    <lineage>
        <taxon>Eukaryota</taxon>
        <taxon>Metazoa</taxon>
        <taxon>Ecdysozoa</taxon>
        <taxon>Arthropoda</taxon>
        <taxon>Hexapoda</taxon>
        <taxon>Insecta</taxon>
        <taxon>Pterygota</taxon>
        <taxon>Neoptera</taxon>
        <taxon>Paraneoptera</taxon>
        <taxon>Hemiptera</taxon>
        <taxon>Heteroptera</taxon>
        <taxon>Panheteroptera</taxon>
        <taxon>Cimicomorpha</taxon>
        <taxon>Cimicidae</taxon>
        <taxon>Cimex</taxon>
    </lineage>
</organism>
<evidence type="ECO:0000256" key="2">
    <source>
        <dbReference type="ARBA" id="ARBA00022737"/>
    </source>
</evidence>
<evidence type="ECO:0000256" key="1">
    <source>
        <dbReference type="ARBA" id="ARBA00022723"/>
    </source>
</evidence>
<dbReference type="PANTHER" id="PTHR24379:SF121">
    <property type="entry name" value="C2H2-TYPE DOMAIN-CONTAINING PROTEIN"/>
    <property type="match status" value="1"/>
</dbReference>